<name>A0A4Q2EIL0_9ACTN</name>
<dbReference type="AlphaFoldDB" id="A0A4Q2EIL0"/>
<sequence length="186" mass="20048">MFDDAAATLLAMVWRPELTMEEIPAPQRIAPQAIAVAADVDEAGEEVGNGRLVLLHDGDGNPAWEGTFRCVTFARASVDPEMVADPLLAEVGWSWLVDALSRHDAEYVAPSGTVTAVSSQSFGSMEDVPGRAEIEIRASWTPVLAEGRGFLAHIEAWQDLLCTIAGLPLLPEGVVPIPLHRTGRRR</sequence>
<comment type="caution">
    <text evidence="1">The sequence shown here is derived from an EMBL/GenBank/DDBJ whole genome shotgun (WGS) entry which is preliminary data.</text>
</comment>
<gene>
    <name evidence="1" type="ORF">C1706_01250</name>
</gene>
<dbReference type="RefSeq" id="WP_129457385.1">
    <property type="nucleotide sequence ID" value="NZ_PPCV01000001.1"/>
</dbReference>
<protein>
    <submittedName>
        <fullName evidence="1">DUF3000 domain-containing protein</fullName>
    </submittedName>
</protein>
<dbReference type="Proteomes" id="UP000290624">
    <property type="component" value="Unassembled WGS sequence"/>
</dbReference>
<evidence type="ECO:0000313" key="1">
    <source>
        <dbReference type="EMBL" id="RXW33420.1"/>
    </source>
</evidence>
<proteinExistence type="predicted"/>
<organism evidence="1 2">
    <name type="scientific">Propioniciclava flava</name>
    <dbReference type="NCBI Taxonomy" id="2072026"/>
    <lineage>
        <taxon>Bacteria</taxon>
        <taxon>Bacillati</taxon>
        <taxon>Actinomycetota</taxon>
        <taxon>Actinomycetes</taxon>
        <taxon>Propionibacteriales</taxon>
        <taxon>Propionibacteriaceae</taxon>
        <taxon>Propioniciclava</taxon>
    </lineage>
</organism>
<dbReference type="EMBL" id="PPCV01000001">
    <property type="protein sequence ID" value="RXW33420.1"/>
    <property type="molecule type" value="Genomic_DNA"/>
</dbReference>
<dbReference type="Pfam" id="PF11452">
    <property type="entry name" value="DUF3000"/>
    <property type="match status" value="1"/>
</dbReference>
<accession>A0A4Q2EIL0</accession>
<dbReference type="InterPro" id="IPR021555">
    <property type="entry name" value="DUF3000"/>
</dbReference>
<dbReference type="OrthoDB" id="3210980at2"/>
<keyword evidence="2" id="KW-1185">Reference proteome</keyword>
<evidence type="ECO:0000313" key="2">
    <source>
        <dbReference type="Proteomes" id="UP000290624"/>
    </source>
</evidence>
<reference evidence="1 2" key="1">
    <citation type="submission" date="2018-01" db="EMBL/GenBank/DDBJ databases">
        <title>Lactibacter flavus gen. nov., sp. nov., a novel bacterium of the family Propionibacteriaceae isolated from raw milk and dairy products.</title>
        <authorList>
            <person name="Wenning M."/>
            <person name="Breitenwieser F."/>
            <person name="Huptas C."/>
            <person name="von Neubeck M."/>
            <person name="Busse H.-J."/>
            <person name="Scherer S."/>
        </authorList>
    </citation>
    <scope>NUCLEOTIDE SEQUENCE [LARGE SCALE GENOMIC DNA]</scope>
    <source>
        <strain evidence="1 2">VG341</strain>
    </source>
</reference>